<name>A0A0U5BXP1_9BACT</name>
<dbReference type="InterPro" id="IPR018510">
    <property type="entry name" value="DAP_epimerase_AS"/>
</dbReference>
<evidence type="ECO:0000256" key="9">
    <source>
        <dbReference type="PROSITE-ProRule" id="PRU10125"/>
    </source>
</evidence>
<feature type="binding site" evidence="8">
    <location>
        <position position="194"/>
    </location>
    <ligand>
        <name>substrate</name>
    </ligand>
</feature>
<dbReference type="EC" id="5.1.1.7" evidence="3 8"/>
<feature type="binding site" evidence="8">
    <location>
        <begin position="215"/>
        <end position="216"/>
    </location>
    <ligand>
        <name>substrate</name>
    </ligand>
</feature>
<keyword evidence="8" id="KW-0963">Cytoplasm</keyword>
<comment type="catalytic activity">
    <reaction evidence="7 8">
        <text>(2S,6S)-2,6-diaminopimelate = meso-2,6-diaminopimelate</text>
        <dbReference type="Rhea" id="RHEA:15393"/>
        <dbReference type="ChEBI" id="CHEBI:57609"/>
        <dbReference type="ChEBI" id="CHEBI:57791"/>
        <dbReference type="EC" id="5.1.1.7"/>
    </reaction>
</comment>
<dbReference type="PROSITE" id="PS01326">
    <property type="entry name" value="DAP_EPIMERASE"/>
    <property type="match status" value="1"/>
</dbReference>
<evidence type="ECO:0000256" key="7">
    <source>
        <dbReference type="ARBA" id="ARBA00051712"/>
    </source>
</evidence>
<reference evidence="10 11" key="1">
    <citation type="journal article" date="2016" name="Int. J. Syst. Evol. Microbiol.">
        <title>Caldimicrobium thiodismutans sp. nov., a sulfur-disproportionating bacterium isolated from a hot spring, and emended description of the genus Caldimicrobium.</title>
        <authorList>
            <person name="Kojima H."/>
            <person name="Umezawa K."/>
            <person name="Fukui M."/>
        </authorList>
    </citation>
    <scope>NUCLEOTIDE SEQUENCE [LARGE SCALE GENOMIC DNA]</scope>
    <source>
        <strain evidence="10 11">TF1</strain>
    </source>
</reference>
<evidence type="ECO:0000256" key="8">
    <source>
        <dbReference type="HAMAP-Rule" id="MF_00197"/>
    </source>
</evidence>
<keyword evidence="5 8" id="KW-0457">Lysine biosynthesis</keyword>
<dbReference type="PANTHER" id="PTHR31689:SF0">
    <property type="entry name" value="DIAMINOPIMELATE EPIMERASE"/>
    <property type="match status" value="1"/>
</dbReference>
<keyword evidence="4 8" id="KW-0028">Amino-acid biosynthesis</keyword>
<comment type="function">
    <text evidence="8">Catalyzes the stereoinversion of LL-2,6-diaminopimelate (L,L-DAP) to meso-diaminopimelate (meso-DAP), a precursor of L-lysine and an essential component of the bacterial peptidoglycan.</text>
</comment>
<accession>A0A0U5BXP1</accession>
<dbReference type="EMBL" id="AP014945">
    <property type="protein sequence ID" value="BAU23493.1"/>
    <property type="molecule type" value="Genomic_DNA"/>
</dbReference>
<evidence type="ECO:0000313" key="10">
    <source>
        <dbReference type="EMBL" id="BAU23493.1"/>
    </source>
</evidence>
<evidence type="ECO:0000256" key="4">
    <source>
        <dbReference type="ARBA" id="ARBA00022605"/>
    </source>
</evidence>
<sequence length="287" mass="32271">MNNEINSLFLKLKDETLYKVSASGNDFIVLLNFEGKFTPEEGTALAKRLCRDKFSVSADGFILIERPLHPQAHVAWKFFNRDGSIAEMCGNGARAVARLLYHLELVPNPFYLETLAGLIFCQVKGERVKVALGKPRDLKLNLALKSDYDMYLVHFVNTGVPHVVLFWEDIDTAPVEKIGPLIRYHESFKPAGTNVNFLQPLEEDGKTYLKIRTYERGVEAETLACGTGACASAFISVELGLVNYPVSVLTRSGELLIIDWDEEKEILYLEGQASLIFKFNIYQDALK</sequence>
<keyword evidence="11" id="KW-1185">Reference proteome</keyword>
<comment type="caution">
    <text evidence="8">Lacks conserved residue(s) required for the propagation of feature annotation.</text>
</comment>
<dbReference type="GO" id="GO:0005829">
    <property type="term" value="C:cytosol"/>
    <property type="evidence" value="ECO:0007669"/>
    <property type="project" value="TreeGrafter"/>
</dbReference>
<dbReference type="Proteomes" id="UP000068196">
    <property type="component" value="Chromosome"/>
</dbReference>
<dbReference type="HAMAP" id="MF_00197">
    <property type="entry name" value="DAP_epimerase"/>
    <property type="match status" value="1"/>
</dbReference>
<feature type="active site" evidence="9">
    <location>
        <position position="89"/>
    </location>
</feature>
<evidence type="ECO:0000256" key="5">
    <source>
        <dbReference type="ARBA" id="ARBA00023154"/>
    </source>
</evidence>
<evidence type="ECO:0000256" key="2">
    <source>
        <dbReference type="ARBA" id="ARBA00010219"/>
    </source>
</evidence>
<dbReference type="NCBIfam" id="TIGR00652">
    <property type="entry name" value="DapF"/>
    <property type="match status" value="1"/>
</dbReference>
<feature type="site" description="Could be important to modulate the pK values of the two catalytic cysteine residues" evidence="8">
    <location>
        <position position="215"/>
    </location>
</feature>
<dbReference type="RefSeq" id="WP_068514532.1">
    <property type="nucleotide sequence ID" value="NZ_AP014945.1"/>
</dbReference>
<reference evidence="11" key="2">
    <citation type="journal article" date="2016" name="Int. J. Syst. Evol. Microbiol.">
        <title>Caldimicrobium thiodismutans sp. nov., a sulfur-disproportionating bacterium isolated from a hot spring.</title>
        <authorList>
            <person name="Kojima H."/>
            <person name="Umezawa K."/>
            <person name="Fukui M."/>
        </authorList>
    </citation>
    <scope>NUCLEOTIDE SEQUENCE [LARGE SCALE GENOMIC DNA]</scope>
    <source>
        <strain evidence="11">TF1</strain>
    </source>
</reference>
<dbReference type="Gene3D" id="3.10.310.10">
    <property type="entry name" value="Diaminopimelate Epimerase, Chain A, domain 1"/>
    <property type="match status" value="2"/>
</dbReference>
<dbReference type="STRING" id="1653476.THC_1114"/>
<evidence type="ECO:0000256" key="1">
    <source>
        <dbReference type="ARBA" id="ARBA00005196"/>
    </source>
</evidence>
<evidence type="ECO:0000313" key="11">
    <source>
        <dbReference type="Proteomes" id="UP000068196"/>
    </source>
</evidence>
<feature type="binding site" evidence="8">
    <location>
        <position position="80"/>
    </location>
    <ligand>
        <name>substrate</name>
    </ligand>
</feature>
<feature type="active site" description="Proton donor" evidence="8">
    <location>
        <position position="89"/>
    </location>
</feature>
<feature type="active site" description="Proton acceptor" evidence="8">
    <location>
        <position position="225"/>
    </location>
</feature>
<evidence type="ECO:0000256" key="3">
    <source>
        <dbReference type="ARBA" id="ARBA00013080"/>
    </source>
</evidence>
<feature type="binding site" evidence="8">
    <location>
        <begin position="90"/>
        <end position="91"/>
    </location>
    <ligand>
        <name>substrate</name>
    </ligand>
</feature>
<gene>
    <name evidence="8" type="primary">dapF</name>
    <name evidence="10" type="ORF">THC_1114</name>
</gene>
<feature type="binding site" evidence="8">
    <location>
        <position position="25"/>
    </location>
    <ligand>
        <name>substrate</name>
    </ligand>
</feature>
<comment type="pathway">
    <text evidence="1 8">Amino-acid biosynthesis; L-lysine biosynthesis via DAP pathway; DL-2,6-diaminopimelate from LL-2,6-diaminopimelate: step 1/1.</text>
</comment>
<dbReference type="PATRIC" id="fig|1653476.3.peg.1163"/>
<dbReference type="AlphaFoldDB" id="A0A0U5BXP1"/>
<dbReference type="KEGG" id="cthi:THC_1114"/>
<protein>
    <recommendedName>
        <fullName evidence="3 8">Diaminopimelate epimerase</fullName>
        <shortName evidence="8">DAP epimerase</shortName>
        <ecNumber evidence="3 8">5.1.1.7</ecNumber>
    </recommendedName>
    <alternativeName>
        <fullName evidence="8">PLP-independent amino acid racemase</fullName>
    </alternativeName>
</protein>
<comment type="subcellular location">
    <subcellularLocation>
        <location evidence="8">Cytoplasm</location>
    </subcellularLocation>
</comment>
<evidence type="ECO:0000256" key="6">
    <source>
        <dbReference type="ARBA" id="ARBA00023235"/>
    </source>
</evidence>
<dbReference type="OrthoDB" id="9805408at2"/>
<keyword evidence="6 8" id="KW-0413">Isomerase</keyword>
<proteinExistence type="inferred from homology"/>
<dbReference type="PANTHER" id="PTHR31689">
    <property type="entry name" value="DIAMINOPIMELATE EPIMERASE, CHLOROPLASTIC"/>
    <property type="match status" value="1"/>
</dbReference>
<comment type="subunit">
    <text evidence="8">Homodimer.</text>
</comment>
<feature type="site" description="Could be important to modulate the pK values of the two catalytic cysteine residues" evidence="8">
    <location>
        <position position="162"/>
    </location>
</feature>
<comment type="similarity">
    <text evidence="2 8">Belongs to the diaminopimelate epimerase family.</text>
</comment>
<dbReference type="InterPro" id="IPR001653">
    <property type="entry name" value="DAP_epimerase_DapF"/>
</dbReference>
<feature type="binding site" evidence="8">
    <location>
        <begin position="226"/>
        <end position="227"/>
    </location>
    <ligand>
        <name>substrate</name>
    </ligand>
</feature>
<dbReference type="GO" id="GO:0009089">
    <property type="term" value="P:lysine biosynthetic process via diaminopimelate"/>
    <property type="evidence" value="ECO:0007669"/>
    <property type="project" value="UniProtKB-UniRule"/>
</dbReference>
<dbReference type="SUPFAM" id="SSF54506">
    <property type="entry name" value="Diaminopimelate epimerase-like"/>
    <property type="match status" value="2"/>
</dbReference>
<dbReference type="UniPathway" id="UPA00034">
    <property type="reaction ID" value="UER00025"/>
</dbReference>
<dbReference type="GO" id="GO:0008837">
    <property type="term" value="F:diaminopimelate epimerase activity"/>
    <property type="evidence" value="ECO:0007669"/>
    <property type="project" value="UniProtKB-UniRule"/>
</dbReference>
<organism evidence="10 11">
    <name type="scientific">Caldimicrobium thiodismutans</name>
    <dbReference type="NCBI Taxonomy" id="1653476"/>
    <lineage>
        <taxon>Bacteria</taxon>
        <taxon>Pseudomonadati</taxon>
        <taxon>Thermodesulfobacteriota</taxon>
        <taxon>Thermodesulfobacteria</taxon>
        <taxon>Thermodesulfobacteriales</taxon>
        <taxon>Thermodesulfobacteriaceae</taxon>
        <taxon>Caldimicrobium</taxon>
    </lineage>
</organism>
<dbReference type="Pfam" id="PF01678">
    <property type="entry name" value="DAP_epimerase"/>
    <property type="match status" value="2"/>
</dbReference>